<dbReference type="GO" id="GO:0006506">
    <property type="term" value="P:GPI anchor biosynthetic process"/>
    <property type="evidence" value="ECO:0007669"/>
    <property type="project" value="TreeGrafter"/>
</dbReference>
<dbReference type="AlphaFoldDB" id="A0A511J6K3"/>
<proteinExistence type="predicted"/>
<dbReference type="GO" id="GO:0004527">
    <property type="term" value="F:exonuclease activity"/>
    <property type="evidence" value="ECO:0007669"/>
    <property type="project" value="UniProtKB-KW"/>
</dbReference>
<name>A0A511J6K3_9CELL</name>
<keyword evidence="2" id="KW-0269">Exonuclease</keyword>
<dbReference type="Gene3D" id="3.60.10.10">
    <property type="entry name" value="Endonuclease/exonuclease/phosphatase"/>
    <property type="match status" value="1"/>
</dbReference>
<dbReference type="SUPFAM" id="SSF56219">
    <property type="entry name" value="DNase I-like"/>
    <property type="match status" value="1"/>
</dbReference>
<keyword evidence="2" id="KW-0255">Endonuclease</keyword>
<dbReference type="Proteomes" id="UP000321720">
    <property type="component" value="Unassembled WGS sequence"/>
</dbReference>
<gene>
    <name evidence="2" type="ORF">CCO02nite_02940</name>
</gene>
<protein>
    <submittedName>
        <fullName evidence="2">Endonuclease/exonuclease/phosphatase</fullName>
    </submittedName>
</protein>
<dbReference type="InterPro" id="IPR051916">
    <property type="entry name" value="GPI-anchor_lipid_remodeler"/>
</dbReference>
<dbReference type="EMBL" id="BJWG01000001">
    <property type="protein sequence ID" value="GEL93636.1"/>
    <property type="molecule type" value="Genomic_DNA"/>
</dbReference>
<evidence type="ECO:0000313" key="3">
    <source>
        <dbReference type="Proteomes" id="UP000321720"/>
    </source>
</evidence>
<dbReference type="Pfam" id="PF03372">
    <property type="entry name" value="Exo_endo_phos"/>
    <property type="match status" value="1"/>
</dbReference>
<dbReference type="GO" id="GO:0016020">
    <property type="term" value="C:membrane"/>
    <property type="evidence" value="ECO:0007669"/>
    <property type="project" value="GOC"/>
</dbReference>
<dbReference type="InterPro" id="IPR005135">
    <property type="entry name" value="Endo/exonuclease/phosphatase"/>
</dbReference>
<evidence type="ECO:0000313" key="2">
    <source>
        <dbReference type="EMBL" id="GEL93636.1"/>
    </source>
</evidence>
<dbReference type="PANTHER" id="PTHR14859:SF15">
    <property type="entry name" value="ENDONUCLEASE_EXONUCLEASE_PHOSPHATASE DOMAIN-CONTAINING PROTEIN"/>
    <property type="match status" value="1"/>
</dbReference>
<keyword evidence="2" id="KW-0540">Nuclease</keyword>
<feature type="domain" description="Endonuclease/exonuclease/phosphatase" evidence="1">
    <location>
        <begin position="5"/>
        <end position="243"/>
    </location>
</feature>
<reference evidence="2 3" key="1">
    <citation type="submission" date="2019-07" db="EMBL/GenBank/DDBJ databases">
        <title>Whole genome shotgun sequence of Cellulomonas composti NBRC 100758.</title>
        <authorList>
            <person name="Hosoyama A."/>
            <person name="Uohara A."/>
            <person name="Ohji S."/>
            <person name="Ichikawa N."/>
        </authorList>
    </citation>
    <scope>NUCLEOTIDE SEQUENCE [LARGE SCALE GENOMIC DNA]</scope>
    <source>
        <strain evidence="2 3">NBRC 100758</strain>
    </source>
</reference>
<dbReference type="PANTHER" id="PTHR14859">
    <property type="entry name" value="CALCOFLUOR WHITE HYPERSENSITIVE PROTEIN PRECURSOR"/>
    <property type="match status" value="1"/>
</dbReference>
<sequence length="253" mass="26790">MRFVTFNALHGLHPGDPGPDPDAWPFAVASLQADVLALQEVDRRQVRSGGVDMTAVAAQAADLPHWRFAPVMLGRPGRWRDAGPDDDAAAPAHGIALLSRYPVSSWTTIALPGGPRRTWVRSPDHLLPRVRRDRPRCALVARVASPAGDLTVVATHLTPLRGQNVAQLRALVDACAALPRPLVVLGDLNLGPATARSVTGWSAAATAGTFPADDPHAQVDHVLVDGPLRADGAQARATGLSDHRALVVDLTRT</sequence>
<dbReference type="GO" id="GO:0004519">
    <property type="term" value="F:endonuclease activity"/>
    <property type="evidence" value="ECO:0007669"/>
    <property type="project" value="UniProtKB-KW"/>
</dbReference>
<accession>A0A511J6K3</accession>
<keyword evidence="3" id="KW-1185">Reference proteome</keyword>
<keyword evidence="2" id="KW-0378">Hydrolase</keyword>
<evidence type="ECO:0000259" key="1">
    <source>
        <dbReference type="Pfam" id="PF03372"/>
    </source>
</evidence>
<dbReference type="OrthoDB" id="155529at2"/>
<dbReference type="InterPro" id="IPR036691">
    <property type="entry name" value="Endo/exonu/phosph_ase_sf"/>
</dbReference>
<organism evidence="2 3">
    <name type="scientific">Cellulomonas composti</name>
    <dbReference type="NCBI Taxonomy" id="266130"/>
    <lineage>
        <taxon>Bacteria</taxon>
        <taxon>Bacillati</taxon>
        <taxon>Actinomycetota</taxon>
        <taxon>Actinomycetes</taxon>
        <taxon>Micrococcales</taxon>
        <taxon>Cellulomonadaceae</taxon>
        <taxon>Cellulomonas</taxon>
    </lineage>
</organism>
<dbReference type="RefSeq" id="WP_146841249.1">
    <property type="nucleotide sequence ID" value="NZ_BJWG01000001.1"/>
</dbReference>
<comment type="caution">
    <text evidence="2">The sequence shown here is derived from an EMBL/GenBank/DDBJ whole genome shotgun (WGS) entry which is preliminary data.</text>
</comment>